<organism evidence="1 2">
    <name type="scientific">Rodentibacter rarus</name>
    <dbReference type="NCBI Taxonomy" id="1908260"/>
    <lineage>
        <taxon>Bacteria</taxon>
        <taxon>Pseudomonadati</taxon>
        <taxon>Pseudomonadota</taxon>
        <taxon>Gammaproteobacteria</taxon>
        <taxon>Pasteurellales</taxon>
        <taxon>Pasteurellaceae</taxon>
        <taxon>Rodentibacter</taxon>
    </lineage>
</organism>
<evidence type="ECO:0000313" key="1">
    <source>
        <dbReference type="EMBL" id="OOF42257.1"/>
    </source>
</evidence>
<reference evidence="1 2" key="1">
    <citation type="submission" date="2016-10" db="EMBL/GenBank/DDBJ databases">
        <title>Rodentibacter gen. nov. and new species.</title>
        <authorList>
            <person name="Christensen H."/>
        </authorList>
    </citation>
    <scope>NUCLEOTIDE SEQUENCE [LARGE SCALE GENOMIC DNA]</scope>
    <source>
        <strain evidence="1 2">CCUG17206</strain>
    </source>
</reference>
<protein>
    <submittedName>
        <fullName evidence="1">Uncharacterized protein</fullName>
    </submittedName>
</protein>
<dbReference type="EMBL" id="MLHJ01000064">
    <property type="protein sequence ID" value="OOF42257.1"/>
    <property type="molecule type" value="Genomic_DNA"/>
</dbReference>
<evidence type="ECO:0000313" key="2">
    <source>
        <dbReference type="Proteomes" id="UP000189433"/>
    </source>
</evidence>
<accession>A0A1V3IKR5</accession>
<proteinExistence type="predicted"/>
<name>A0A1V3IKR5_9PAST</name>
<keyword evidence="2" id="KW-1185">Reference proteome</keyword>
<gene>
    <name evidence="1" type="ORF">BKK50_07160</name>
</gene>
<sequence>MFMSKNFYRKLRKSTPWMDLLTSHNPKSKVPPLTEEELKETCQFTDEKGNVVYDLPHEYRRYKHRLKSDNTSV</sequence>
<dbReference type="Proteomes" id="UP000189433">
    <property type="component" value="Unassembled WGS sequence"/>
</dbReference>
<dbReference type="AlphaFoldDB" id="A0A1V3IKR5"/>
<comment type="caution">
    <text evidence="1">The sequence shown here is derived from an EMBL/GenBank/DDBJ whole genome shotgun (WGS) entry which is preliminary data.</text>
</comment>